<dbReference type="Proteomes" id="UP001239111">
    <property type="component" value="Chromosome 2"/>
</dbReference>
<protein>
    <submittedName>
        <fullName evidence="1">Uncharacterized protein</fullName>
    </submittedName>
</protein>
<keyword evidence="2" id="KW-1185">Reference proteome</keyword>
<evidence type="ECO:0000313" key="2">
    <source>
        <dbReference type="Proteomes" id="UP001239111"/>
    </source>
</evidence>
<name>A0ACC2PCH1_9HYME</name>
<accession>A0ACC2PCH1</accession>
<reference evidence="1" key="1">
    <citation type="submission" date="2023-04" db="EMBL/GenBank/DDBJ databases">
        <title>A chromosome-level genome assembly of the parasitoid wasp Eretmocerus hayati.</title>
        <authorList>
            <person name="Zhong Y."/>
            <person name="Liu S."/>
            <person name="Liu Y."/>
        </authorList>
    </citation>
    <scope>NUCLEOTIDE SEQUENCE</scope>
    <source>
        <strain evidence="1">ZJU_SS_LIU_2023</strain>
    </source>
</reference>
<evidence type="ECO:0000313" key="1">
    <source>
        <dbReference type="EMBL" id="KAJ8681110.1"/>
    </source>
</evidence>
<dbReference type="EMBL" id="CM056742">
    <property type="protein sequence ID" value="KAJ8681110.1"/>
    <property type="molecule type" value="Genomic_DNA"/>
</dbReference>
<gene>
    <name evidence="1" type="ORF">QAD02_016897</name>
</gene>
<comment type="caution">
    <text evidence="1">The sequence shown here is derived from an EMBL/GenBank/DDBJ whole genome shotgun (WGS) entry which is preliminary data.</text>
</comment>
<organism evidence="1 2">
    <name type="scientific">Eretmocerus hayati</name>
    <dbReference type="NCBI Taxonomy" id="131215"/>
    <lineage>
        <taxon>Eukaryota</taxon>
        <taxon>Metazoa</taxon>
        <taxon>Ecdysozoa</taxon>
        <taxon>Arthropoda</taxon>
        <taxon>Hexapoda</taxon>
        <taxon>Insecta</taxon>
        <taxon>Pterygota</taxon>
        <taxon>Neoptera</taxon>
        <taxon>Endopterygota</taxon>
        <taxon>Hymenoptera</taxon>
        <taxon>Apocrita</taxon>
        <taxon>Proctotrupomorpha</taxon>
        <taxon>Chalcidoidea</taxon>
        <taxon>Aphelinidae</taxon>
        <taxon>Aphelininae</taxon>
        <taxon>Eretmocerus</taxon>
    </lineage>
</organism>
<proteinExistence type="predicted"/>
<sequence>MYYKRSGTGEPVRISDQTKRCDGMERTCADSHRRVNVRNRISYKLVVAQSHVQTATVADIVLYIVKRISELPESVYERADICITMLLLVPLLLLALDTCLHNYQHP</sequence>